<organism evidence="1 2">
    <name type="scientific">Cordyceps militaris (strain CM01)</name>
    <name type="common">Caterpillar fungus</name>
    <dbReference type="NCBI Taxonomy" id="983644"/>
    <lineage>
        <taxon>Eukaryota</taxon>
        <taxon>Fungi</taxon>
        <taxon>Dikarya</taxon>
        <taxon>Ascomycota</taxon>
        <taxon>Pezizomycotina</taxon>
        <taxon>Sordariomycetes</taxon>
        <taxon>Hypocreomycetidae</taxon>
        <taxon>Hypocreales</taxon>
        <taxon>Cordycipitaceae</taxon>
        <taxon>Cordyceps</taxon>
    </lineage>
</organism>
<evidence type="ECO:0000313" key="2">
    <source>
        <dbReference type="Proteomes" id="UP000001610"/>
    </source>
</evidence>
<evidence type="ECO:0000313" key="1">
    <source>
        <dbReference type="EMBL" id="EGX95960.1"/>
    </source>
</evidence>
<dbReference type="InParanoid" id="G3J546"/>
<dbReference type="VEuPathDB" id="FungiDB:CCM_00614"/>
<dbReference type="HOGENOM" id="CLU_2512560_0_0_1"/>
<sequence>MTDPVPEGMDSSMFWTVDTVSITFGIHSHQAVSDNLCDVAIHASRLSRVPAACETSQCEVLGALPPAPVDAHIVKIDGGTYLLLP</sequence>
<dbReference type="KEGG" id="cmt:CCM_00614"/>
<gene>
    <name evidence="1" type="ORF">CCM_00614</name>
</gene>
<name>G3J546_CORMM</name>
<reference evidence="1 2" key="1">
    <citation type="journal article" date="2011" name="Genome Biol.">
        <title>Genome sequence of the insect pathogenic fungus Cordyceps militaris, a valued traditional Chinese medicine.</title>
        <authorList>
            <person name="Zheng P."/>
            <person name="Xia Y."/>
            <person name="Xiao G."/>
            <person name="Xiong C."/>
            <person name="Hu X."/>
            <person name="Zhang S."/>
            <person name="Zheng H."/>
            <person name="Huang Y."/>
            <person name="Zhou Y."/>
            <person name="Wang S."/>
            <person name="Zhao G.P."/>
            <person name="Liu X."/>
            <person name="St Leger R.J."/>
            <person name="Wang C."/>
        </authorList>
    </citation>
    <scope>NUCLEOTIDE SEQUENCE [LARGE SCALE GENOMIC DNA]</scope>
    <source>
        <strain evidence="1 2">CM01</strain>
    </source>
</reference>
<accession>G3J546</accession>
<dbReference type="EMBL" id="JH126399">
    <property type="protein sequence ID" value="EGX95960.1"/>
    <property type="molecule type" value="Genomic_DNA"/>
</dbReference>
<dbReference type="RefSeq" id="XP_006665837.1">
    <property type="nucleotide sequence ID" value="XM_006665774.1"/>
</dbReference>
<keyword evidence="2" id="KW-1185">Reference proteome</keyword>
<protein>
    <submittedName>
        <fullName evidence="1">Uncharacterized protein</fullName>
    </submittedName>
</protein>
<proteinExistence type="predicted"/>
<dbReference type="Proteomes" id="UP000001610">
    <property type="component" value="Unassembled WGS sequence"/>
</dbReference>
<dbReference type="AlphaFoldDB" id="G3J546"/>
<dbReference type="GeneID" id="18162649"/>